<reference evidence="1 2" key="1">
    <citation type="submission" date="2014-12" db="EMBL/GenBank/DDBJ databases">
        <title>Genome assembly of Enhygromyxa salina DSM 15201.</title>
        <authorList>
            <person name="Sharma G."/>
            <person name="Subramanian S."/>
        </authorList>
    </citation>
    <scope>NUCLEOTIDE SEQUENCE [LARGE SCALE GENOMIC DNA]</scope>
    <source>
        <strain evidence="1 2">DSM 15201</strain>
    </source>
</reference>
<dbReference type="InterPro" id="IPR036388">
    <property type="entry name" value="WH-like_DNA-bd_sf"/>
</dbReference>
<accession>A0A0C1ZVT8</accession>
<evidence type="ECO:0000313" key="1">
    <source>
        <dbReference type="EMBL" id="KIG15163.1"/>
    </source>
</evidence>
<gene>
    <name evidence="1" type="ORF">DB30_05863</name>
</gene>
<name>A0A0C1ZVT8_9BACT</name>
<proteinExistence type="predicted"/>
<dbReference type="Proteomes" id="UP000031599">
    <property type="component" value="Unassembled WGS sequence"/>
</dbReference>
<dbReference type="AlphaFoldDB" id="A0A0C1ZVT8"/>
<dbReference type="RefSeq" id="WP_052552198.1">
    <property type="nucleotide sequence ID" value="NZ_JMCC02000059.1"/>
</dbReference>
<organism evidence="1 2">
    <name type="scientific">Enhygromyxa salina</name>
    <dbReference type="NCBI Taxonomy" id="215803"/>
    <lineage>
        <taxon>Bacteria</taxon>
        <taxon>Pseudomonadati</taxon>
        <taxon>Myxococcota</taxon>
        <taxon>Polyangia</taxon>
        <taxon>Nannocystales</taxon>
        <taxon>Nannocystaceae</taxon>
        <taxon>Enhygromyxa</taxon>
    </lineage>
</organism>
<evidence type="ECO:0008006" key="3">
    <source>
        <dbReference type="Google" id="ProtNLM"/>
    </source>
</evidence>
<dbReference type="Gene3D" id="1.10.10.10">
    <property type="entry name" value="Winged helix-like DNA-binding domain superfamily/Winged helix DNA-binding domain"/>
    <property type="match status" value="1"/>
</dbReference>
<protein>
    <recommendedName>
        <fullName evidence="3">HTH lysR-type domain-containing protein</fullName>
    </recommendedName>
</protein>
<sequence>MHDQHLGEELLARTTRSIRITARGAALLEYADEIFARSYEVNHVFRDKNESLVPTNIRIGMVGGISRVRPSPRIASRPPPTADAATTFGTRGKMACMQFCLLRSTSPRGCAP</sequence>
<comment type="caution">
    <text evidence="1">The sequence shown here is derived from an EMBL/GenBank/DDBJ whole genome shotgun (WGS) entry which is preliminary data.</text>
</comment>
<evidence type="ECO:0000313" key="2">
    <source>
        <dbReference type="Proteomes" id="UP000031599"/>
    </source>
</evidence>
<dbReference type="EMBL" id="JMCC02000059">
    <property type="protein sequence ID" value="KIG15163.1"/>
    <property type="molecule type" value="Genomic_DNA"/>
</dbReference>